<evidence type="ECO:0000313" key="8">
    <source>
        <dbReference type="Proteomes" id="UP000560069"/>
    </source>
</evidence>
<dbReference type="GO" id="GO:0003677">
    <property type="term" value="F:DNA binding"/>
    <property type="evidence" value="ECO:0007669"/>
    <property type="project" value="UniProtKB-KW"/>
</dbReference>
<keyword evidence="4" id="KW-0804">Transcription</keyword>
<feature type="domain" description="LysR substrate-binding" evidence="6">
    <location>
        <begin position="13"/>
        <end position="107"/>
    </location>
</feature>
<evidence type="ECO:0000256" key="5">
    <source>
        <dbReference type="SAM" id="MobiDB-lite"/>
    </source>
</evidence>
<feature type="region of interest" description="Disordered" evidence="5">
    <location>
        <begin position="114"/>
        <end position="155"/>
    </location>
</feature>
<feature type="compositionally biased region" description="Low complexity" evidence="5">
    <location>
        <begin position="247"/>
        <end position="256"/>
    </location>
</feature>
<name>A0A7Z0J2N3_9MICC</name>
<organism evidence="7 8">
    <name type="scientific">Nesterenkonia sandarakina</name>
    <dbReference type="NCBI Taxonomy" id="272918"/>
    <lineage>
        <taxon>Bacteria</taxon>
        <taxon>Bacillati</taxon>
        <taxon>Actinomycetota</taxon>
        <taxon>Actinomycetes</taxon>
        <taxon>Micrococcales</taxon>
        <taxon>Micrococcaceae</taxon>
        <taxon>Nesterenkonia</taxon>
    </lineage>
</organism>
<evidence type="ECO:0000256" key="4">
    <source>
        <dbReference type="ARBA" id="ARBA00023163"/>
    </source>
</evidence>
<comment type="similarity">
    <text evidence="1">Belongs to the LysR transcriptional regulatory family.</text>
</comment>
<dbReference type="Pfam" id="PF03466">
    <property type="entry name" value="LysR_substrate"/>
    <property type="match status" value="1"/>
</dbReference>
<dbReference type="PANTHER" id="PTHR30346:SF0">
    <property type="entry name" value="HCA OPERON TRANSCRIPTIONAL ACTIVATOR HCAR"/>
    <property type="match status" value="1"/>
</dbReference>
<reference evidence="7 8" key="1">
    <citation type="submission" date="2020-07" db="EMBL/GenBank/DDBJ databases">
        <title>Sequencing the genomes of 1000 actinobacteria strains.</title>
        <authorList>
            <person name="Klenk H.-P."/>
        </authorList>
    </citation>
    <scope>NUCLEOTIDE SEQUENCE [LARGE SCALE GENOMIC DNA]</scope>
    <source>
        <strain evidence="7 8">DSM 15664</strain>
    </source>
</reference>
<dbReference type="InterPro" id="IPR005119">
    <property type="entry name" value="LysR_subst-bd"/>
</dbReference>
<keyword evidence="8" id="KW-1185">Reference proteome</keyword>
<proteinExistence type="inferred from homology"/>
<dbReference type="PANTHER" id="PTHR30346">
    <property type="entry name" value="TRANSCRIPTIONAL DUAL REGULATOR HCAR-RELATED"/>
    <property type="match status" value="1"/>
</dbReference>
<dbReference type="RefSeq" id="WP_246310322.1">
    <property type="nucleotide sequence ID" value="NZ_BAAALK010000006.1"/>
</dbReference>
<feature type="compositionally biased region" description="Basic and acidic residues" evidence="5">
    <location>
        <begin position="121"/>
        <end position="132"/>
    </location>
</feature>
<dbReference type="Gene3D" id="3.40.190.10">
    <property type="entry name" value="Periplasmic binding protein-like II"/>
    <property type="match status" value="4"/>
</dbReference>
<evidence type="ECO:0000256" key="2">
    <source>
        <dbReference type="ARBA" id="ARBA00023015"/>
    </source>
</evidence>
<dbReference type="AlphaFoldDB" id="A0A7Z0J2N3"/>
<feature type="region of interest" description="Disordered" evidence="5">
    <location>
        <begin position="230"/>
        <end position="302"/>
    </location>
</feature>
<dbReference type="SUPFAM" id="SSF53850">
    <property type="entry name" value="Periplasmic binding protein-like II"/>
    <property type="match status" value="1"/>
</dbReference>
<dbReference type="GO" id="GO:0003700">
    <property type="term" value="F:DNA-binding transcription factor activity"/>
    <property type="evidence" value="ECO:0007669"/>
    <property type="project" value="TreeGrafter"/>
</dbReference>
<sequence length="302" mass="32621">MRLGAIPGATPDKWVTRWRERYPDFTLRVERFDEAGQLERVRAGTVDVGYIRFPEGAAAGIGEDLHRVWLYREAPVVCASRDHWVAAAESSVTWEEIASEPFLDPAELRAQISAPGEDQSATEHPELDRDPDAAPVPPSEGAEPDPAAQLDPVHTPKRGVDLAAGERMALEIVAAGTGLVILPSSVARMLSRRDIVIREVQGVPGYDVGLAWLREADGPVIQEFIGVARGRKPGSGRNEISPASETRSASKASTSDSRSKTDPKSKSGARRGAAGAAPRRSRSGPKPGSRRGQPPRGRRRPR</sequence>
<comment type="caution">
    <text evidence="7">The sequence shown here is derived from an EMBL/GenBank/DDBJ whole genome shotgun (WGS) entry which is preliminary data.</text>
</comment>
<evidence type="ECO:0000313" key="7">
    <source>
        <dbReference type="EMBL" id="NYJ16460.1"/>
    </source>
</evidence>
<keyword evidence="2" id="KW-0805">Transcription regulation</keyword>
<dbReference type="EMBL" id="JACCFQ010000001">
    <property type="protein sequence ID" value="NYJ16460.1"/>
    <property type="molecule type" value="Genomic_DNA"/>
</dbReference>
<dbReference type="CDD" id="cd05466">
    <property type="entry name" value="PBP2_LTTR_substrate"/>
    <property type="match status" value="1"/>
</dbReference>
<evidence type="ECO:0000259" key="6">
    <source>
        <dbReference type="Pfam" id="PF03466"/>
    </source>
</evidence>
<keyword evidence="3" id="KW-0238">DNA-binding</keyword>
<dbReference type="Proteomes" id="UP000560069">
    <property type="component" value="Unassembled WGS sequence"/>
</dbReference>
<gene>
    <name evidence="7" type="ORF">HNR11_000994</name>
</gene>
<evidence type="ECO:0000256" key="1">
    <source>
        <dbReference type="ARBA" id="ARBA00009437"/>
    </source>
</evidence>
<accession>A0A7Z0J2N3</accession>
<feature type="compositionally biased region" description="Low complexity" evidence="5">
    <location>
        <begin position="270"/>
        <end position="295"/>
    </location>
</feature>
<evidence type="ECO:0000256" key="3">
    <source>
        <dbReference type="ARBA" id="ARBA00023125"/>
    </source>
</evidence>
<protein>
    <recommendedName>
        <fullName evidence="6">LysR substrate-binding domain-containing protein</fullName>
    </recommendedName>
</protein>
<dbReference type="GO" id="GO:0032993">
    <property type="term" value="C:protein-DNA complex"/>
    <property type="evidence" value="ECO:0007669"/>
    <property type="project" value="TreeGrafter"/>
</dbReference>